<feature type="transmembrane region" description="Helical" evidence="6">
    <location>
        <begin position="107"/>
        <end position="130"/>
    </location>
</feature>
<feature type="transmembrane region" description="Helical" evidence="6">
    <location>
        <begin position="81"/>
        <end position="101"/>
    </location>
</feature>
<name>A0A549SXQ4_METSR</name>
<feature type="transmembrane region" description="Helical" evidence="6">
    <location>
        <begin position="166"/>
        <end position="185"/>
    </location>
</feature>
<reference evidence="8 9" key="1">
    <citation type="submission" date="2019-07" db="EMBL/GenBank/DDBJ databases">
        <title>Ln-dependent methylotrophs.</title>
        <authorList>
            <person name="Tani A."/>
        </authorList>
    </citation>
    <scope>NUCLEOTIDE SEQUENCE [LARGE SCALE GENOMIC DNA]</scope>
    <source>
        <strain evidence="8 9">SM89A</strain>
    </source>
</reference>
<evidence type="ECO:0000256" key="3">
    <source>
        <dbReference type="ARBA" id="ARBA00022989"/>
    </source>
</evidence>
<keyword evidence="3 6" id="KW-1133">Transmembrane helix</keyword>
<comment type="subcellular location">
    <subcellularLocation>
        <location evidence="1">Membrane</location>
        <topology evidence="1">Multi-pass membrane protein</topology>
    </subcellularLocation>
</comment>
<proteinExistence type="predicted"/>
<evidence type="ECO:0000256" key="1">
    <source>
        <dbReference type="ARBA" id="ARBA00004141"/>
    </source>
</evidence>
<dbReference type="InterPro" id="IPR007267">
    <property type="entry name" value="GtrA_DPMS_TM"/>
</dbReference>
<organism evidence="8 9">
    <name type="scientific">Methylosinus sporium</name>
    <dbReference type="NCBI Taxonomy" id="428"/>
    <lineage>
        <taxon>Bacteria</taxon>
        <taxon>Pseudomonadati</taxon>
        <taxon>Pseudomonadota</taxon>
        <taxon>Alphaproteobacteria</taxon>
        <taxon>Hyphomicrobiales</taxon>
        <taxon>Methylocystaceae</taxon>
        <taxon>Methylosinus</taxon>
    </lineage>
</organism>
<dbReference type="Pfam" id="PF04138">
    <property type="entry name" value="GtrA_DPMS_TM"/>
    <property type="match status" value="1"/>
</dbReference>
<feature type="region of interest" description="Disordered" evidence="5">
    <location>
        <begin position="23"/>
        <end position="43"/>
    </location>
</feature>
<dbReference type="AlphaFoldDB" id="A0A549SXQ4"/>
<feature type="transmembrane region" description="Helical" evidence="6">
    <location>
        <begin position="142"/>
        <end position="160"/>
    </location>
</feature>
<dbReference type="GO" id="GO:0000271">
    <property type="term" value="P:polysaccharide biosynthetic process"/>
    <property type="evidence" value="ECO:0007669"/>
    <property type="project" value="InterPro"/>
</dbReference>
<evidence type="ECO:0000313" key="8">
    <source>
        <dbReference type="EMBL" id="TRL34328.1"/>
    </source>
</evidence>
<gene>
    <name evidence="8" type="ORF">FM996_09695</name>
</gene>
<evidence type="ECO:0000256" key="2">
    <source>
        <dbReference type="ARBA" id="ARBA00022692"/>
    </source>
</evidence>
<comment type="caution">
    <text evidence="8">The sequence shown here is derived from an EMBL/GenBank/DDBJ whole genome shotgun (WGS) entry which is preliminary data.</text>
</comment>
<keyword evidence="2 6" id="KW-0812">Transmembrane</keyword>
<evidence type="ECO:0000313" key="9">
    <source>
        <dbReference type="Proteomes" id="UP000316781"/>
    </source>
</evidence>
<dbReference type="Proteomes" id="UP000316781">
    <property type="component" value="Unassembled WGS sequence"/>
</dbReference>
<dbReference type="GO" id="GO:0016020">
    <property type="term" value="C:membrane"/>
    <property type="evidence" value="ECO:0007669"/>
    <property type="project" value="UniProtKB-SubCell"/>
</dbReference>
<keyword evidence="4 6" id="KW-0472">Membrane</keyword>
<evidence type="ECO:0000256" key="4">
    <source>
        <dbReference type="ARBA" id="ARBA00023136"/>
    </source>
</evidence>
<evidence type="ECO:0000256" key="6">
    <source>
        <dbReference type="SAM" id="Phobius"/>
    </source>
</evidence>
<evidence type="ECO:0000256" key="5">
    <source>
        <dbReference type="SAM" id="MobiDB-lite"/>
    </source>
</evidence>
<evidence type="ECO:0000259" key="7">
    <source>
        <dbReference type="Pfam" id="PF04138"/>
    </source>
</evidence>
<feature type="domain" description="GtrA/DPMS transmembrane" evidence="7">
    <location>
        <begin position="80"/>
        <end position="189"/>
    </location>
</feature>
<sequence>MRASDRAARLDDAAQADVRLPCPRKAADPRPCHRPNARHSPQFSRIARRRDHTGLGHARQCMCVPRAVSADPALPMRLPRFILVGGLCALLNNISVIGFGFVGVHYIWATLLAFGPILVIGYVLHCSITFDAAASWPSFARYALAMLANCPLWFASLYILGDLADLPMAIAAPLATILITLWNYNCTRWALSRVRAPLQGLRSTSRG</sequence>
<protein>
    <submittedName>
        <fullName evidence="8">GtrA family protein</fullName>
    </submittedName>
</protein>
<dbReference type="EMBL" id="VJMF01000039">
    <property type="protein sequence ID" value="TRL34328.1"/>
    <property type="molecule type" value="Genomic_DNA"/>
</dbReference>
<accession>A0A549SXQ4</accession>